<dbReference type="PANTHER" id="PTHR23240:SF26">
    <property type="entry name" value="5' EXONUCLEASE APOLLO"/>
    <property type="match status" value="1"/>
</dbReference>
<keyword evidence="8" id="KW-0227">DNA damage</keyword>
<comment type="subcellular location">
    <subcellularLocation>
        <location evidence="3">Chromosome</location>
        <location evidence="3">Telomere</location>
    </subcellularLocation>
    <subcellularLocation>
        <location evidence="2">Nucleus</location>
    </subcellularLocation>
</comment>
<name>A0A0N4Y529_NIPBR</name>
<feature type="domain" description="DNA repair metallo-beta-lactamase" evidence="17">
    <location>
        <begin position="547"/>
        <end position="581"/>
    </location>
</feature>
<dbReference type="InterPro" id="IPR011084">
    <property type="entry name" value="DRMBL"/>
</dbReference>
<comment type="catalytic activity">
    <reaction evidence="1">
        <text>a beta-lactam + H2O = a substituted beta-amino acid</text>
        <dbReference type="Rhea" id="RHEA:20401"/>
        <dbReference type="ChEBI" id="CHEBI:15377"/>
        <dbReference type="ChEBI" id="CHEBI:35627"/>
        <dbReference type="ChEBI" id="CHEBI:140347"/>
        <dbReference type="EC" id="3.5.2.6"/>
    </reaction>
</comment>
<keyword evidence="6" id="KW-0158">Chromosome</keyword>
<evidence type="ECO:0000256" key="5">
    <source>
        <dbReference type="ARBA" id="ARBA00012865"/>
    </source>
</evidence>
<dbReference type="AlphaFoldDB" id="A0A0N4Y529"/>
<dbReference type="InterPro" id="IPR036866">
    <property type="entry name" value="RibonucZ/Hydroxyglut_hydro"/>
</dbReference>
<dbReference type="PANTHER" id="PTHR23240">
    <property type="entry name" value="DNA CROSS-LINK REPAIR PROTEIN PSO2/SNM1-RELATED"/>
    <property type="match status" value="1"/>
</dbReference>
<evidence type="ECO:0000256" key="7">
    <source>
        <dbReference type="ARBA" id="ARBA00022722"/>
    </source>
</evidence>
<evidence type="ECO:0000313" key="19">
    <source>
        <dbReference type="Proteomes" id="UP000271162"/>
    </source>
</evidence>
<evidence type="ECO:0000256" key="10">
    <source>
        <dbReference type="ARBA" id="ARBA00022895"/>
    </source>
</evidence>
<evidence type="ECO:0000256" key="4">
    <source>
        <dbReference type="ARBA" id="ARBA00010304"/>
    </source>
</evidence>
<keyword evidence="12" id="KW-0539">Nucleus</keyword>
<dbReference type="SUPFAM" id="SSF56281">
    <property type="entry name" value="Metallo-hydrolase/oxidoreductase"/>
    <property type="match status" value="1"/>
</dbReference>
<reference evidence="20" key="1">
    <citation type="submission" date="2016-03" db="UniProtKB">
        <authorList>
            <consortium name="WormBaseParasite"/>
        </authorList>
    </citation>
    <scope>IDENTIFICATION</scope>
</reference>
<evidence type="ECO:0000256" key="9">
    <source>
        <dbReference type="ARBA" id="ARBA00022801"/>
    </source>
</evidence>
<dbReference type="Proteomes" id="UP000271162">
    <property type="component" value="Unassembled WGS sequence"/>
</dbReference>
<feature type="region of interest" description="Disordered" evidence="16">
    <location>
        <begin position="162"/>
        <end position="270"/>
    </location>
</feature>
<dbReference type="EMBL" id="UYSL01020448">
    <property type="protein sequence ID" value="VDL74654.1"/>
    <property type="molecule type" value="Genomic_DNA"/>
</dbReference>
<evidence type="ECO:0000313" key="18">
    <source>
        <dbReference type="EMBL" id="VDL74654.1"/>
    </source>
</evidence>
<dbReference type="GO" id="GO:0006303">
    <property type="term" value="P:double-strand break repair via nonhomologous end joining"/>
    <property type="evidence" value="ECO:0007669"/>
    <property type="project" value="TreeGrafter"/>
</dbReference>
<evidence type="ECO:0000256" key="15">
    <source>
        <dbReference type="ARBA" id="ARBA00042738"/>
    </source>
</evidence>
<dbReference type="Pfam" id="PF07522">
    <property type="entry name" value="DRMBL"/>
    <property type="match status" value="1"/>
</dbReference>
<evidence type="ECO:0000259" key="17">
    <source>
        <dbReference type="Pfam" id="PF07522"/>
    </source>
</evidence>
<evidence type="ECO:0000256" key="2">
    <source>
        <dbReference type="ARBA" id="ARBA00004123"/>
    </source>
</evidence>
<dbReference type="EC" id="3.5.2.6" evidence="5"/>
<dbReference type="WBParaSite" id="NBR_0001106401-mRNA-1">
    <property type="protein sequence ID" value="NBR_0001106401-mRNA-1"/>
    <property type="gene ID" value="NBR_0001106401"/>
</dbReference>
<evidence type="ECO:0000256" key="6">
    <source>
        <dbReference type="ARBA" id="ARBA00022454"/>
    </source>
</evidence>
<dbReference type="GO" id="GO:0036297">
    <property type="term" value="P:interstrand cross-link repair"/>
    <property type="evidence" value="ECO:0007669"/>
    <property type="project" value="TreeGrafter"/>
</dbReference>
<keyword evidence="19" id="KW-1185">Reference proteome</keyword>
<feature type="region of interest" description="Disordered" evidence="16">
    <location>
        <begin position="597"/>
        <end position="620"/>
    </location>
</feature>
<keyword evidence="10" id="KW-0779">Telomere</keyword>
<organism evidence="20">
    <name type="scientific">Nippostrongylus brasiliensis</name>
    <name type="common">Rat hookworm</name>
    <dbReference type="NCBI Taxonomy" id="27835"/>
    <lineage>
        <taxon>Eukaryota</taxon>
        <taxon>Metazoa</taxon>
        <taxon>Ecdysozoa</taxon>
        <taxon>Nematoda</taxon>
        <taxon>Chromadorea</taxon>
        <taxon>Rhabditida</taxon>
        <taxon>Rhabditina</taxon>
        <taxon>Rhabditomorpha</taxon>
        <taxon>Strongyloidea</taxon>
        <taxon>Heligmosomidae</taxon>
        <taxon>Nippostrongylus</taxon>
    </lineage>
</organism>
<feature type="compositionally biased region" description="Polar residues" evidence="16">
    <location>
        <begin position="197"/>
        <end position="216"/>
    </location>
</feature>
<sequence>MSIFLENFKGWSRFTVTSRPGRDDARRARNVGIQICGVNLPRLLFLLQGGFVYGGDGSVLGMVGTRSGRRTSRNLETKNTDLPESSMTCLSPYRHRSGNRKAAKRFRTQSENDENENGGAFNVLAALKLPFPSNGNANIKKELTPSANRSDSKVSRMISSSLEDALDSTRSSDGAEPSASCSYVHSSAAKRERASPPKSTSPQPDRTQNSIQQPPSVSKVVQHAAPAAASEQSDQRADVGASYSTPRKTVARVDDARATQSDDETPPEENLVPKCGKIVIGVHYIAVDRFVRKDQCKFHFLTHAHVDHFVNLNKSWKFPIYCSEMTAKILPHMMGNKALNTRLLRPLKVGETHIIEPNLHVTLLDANHCLGSVMFLFEGASIPGGAILCTGDFRADSRMLSWFDSDCAFQKLSETYISKIYLDNTHLEFDEPAFPERAQCEKILLREMENVRDCSVLFPTYRLGREEIMERLSQSLGEVISTSSTRLAIRKVAGLKGGEFSEENDSEARLRMTTRNPRHVTAALKKMKDPKVIVDLSVRNEYEYSFEEKIIPIPYSDHSSRDEIVAFLSRLRFGELIPTCAPMQCSTAEKLMKLTREKSVPQSPSANAPVLQTDSHRRPAELDEEEAIATTTARLKFLHMAFQPANDHLFEIETKDGGVLDLREMAPLPDPPYVIEPRNPRTLADFVVICDEHGNRI</sequence>
<gene>
    <name evidence="18" type="ORF">NBR_LOCUS11065</name>
</gene>
<protein>
    <recommendedName>
        <fullName evidence="13">5' exonuclease Apollo</fullName>
        <ecNumber evidence="5">3.5.2.6</ecNumber>
    </recommendedName>
    <alternativeName>
        <fullName evidence="14">DNA cross-link repair 1B protein</fullName>
    </alternativeName>
    <alternativeName>
        <fullName evidence="15">SNM1 homolog B</fullName>
    </alternativeName>
</protein>
<comment type="similarity">
    <text evidence="4">Belongs to the DNA repair metallo-beta-lactamase (DRMBL) family.</text>
</comment>
<proteinExistence type="inferred from homology"/>
<dbReference type="GO" id="GO:0035312">
    <property type="term" value="F:5'-3' DNA exonuclease activity"/>
    <property type="evidence" value="ECO:0007669"/>
    <property type="project" value="TreeGrafter"/>
</dbReference>
<evidence type="ECO:0000256" key="1">
    <source>
        <dbReference type="ARBA" id="ARBA00001526"/>
    </source>
</evidence>
<feature type="region of interest" description="Disordered" evidence="16">
    <location>
        <begin position="92"/>
        <end position="117"/>
    </location>
</feature>
<dbReference type="Gene3D" id="3.60.15.10">
    <property type="entry name" value="Ribonuclease Z/Hydroxyacylglutathione hydrolase-like"/>
    <property type="match status" value="1"/>
</dbReference>
<evidence type="ECO:0000256" key="16">
    <source>
        <dbReference type="SAM" id="MobiDB-lite"/>
    </source>
</evidence>
<dbReference type="Gene3D" id="3.40.50.12650">
    <property type="match status" value="1"/>
</dbReference>
<keyword evidence="9" id="KW-0378">Hydrolase</keyword>
<dbReference type="STRING" id="27835.A0A0N4Y529"/>
<reference evidence="18 19" key="2">
    <citation type="submission" date="2018-11" db="EMBL/GenBank/DDBJ databases">
        <authorList>
            <consortium name="Pathogen Informatics"/>
        </authorList>
    </citation>
    <scope>NUCLEOTIDE SEQUENCE [LARGE SCALE GENOMIC DNA]</scope>
</reference>
<feature type="compositionally biased region" description="Basic residues" evidence="16">
    <location>
        <begin position="93"/>
        <end position="107"/>
    </location>
</feature>
<dbReference type="GO" id="GO:0000723">
    <property type="term" value="P:telomere maintenance"/>
    <property type="evidence" value="ECO:0007669"/>
    <property type="project" value="TreeGrafter"/>
</dbReference>
<feature type="compositionally biased region" description="Polar residues" evidence="16">
    <location>
        <begin position="600"/>
        <end position="613"/>
    </location>
</feature>
<dbReference type="GO" id="GO:0008800">
    <property type="term" value="F:beta-lactamase activity"/>
    <property type="evidence" value="ECO:0007669"/>
    <property type="project" value="UniProtKB-EC"/>
</dbReference>
<accession>A0A0N4Y529</accession>
<keyword evidence="11" id="KW-0234">DNA repair</keyword>
<evidence type="ECO:0000256" key="14">
    <source>
        <dbReference type="ARBA" id="ARBA00041693"/>
    </source>
</evidence>
<evidence type="ECO:0000313" key="20">
    <source>
        <dbReference type="WBParaSite" id="NBR_0001106401-mRNA-1"/>
    </source>
</evidence>
<dbReference type="GO" id="GO:0000781">
    <property type="term" value="C:chromosome, telomeric region"/>
    <property type="evidence" value="ECO:0007669"/>
    <property type="project" value="UniProtKB-SubCell"/>
</dbReference>
<evidence type="ECO:0000256" key="11">
    <source>
        <dbReference type="ARBA" id="ARBA00023204"/>
    </source>
</evidence>
<evidence type="ECO:0000256" key="8">
    <source>
        <dbReference type="ARBA" id="ARBA00022763"/>
    </source>
</evidence>
<dbReference type="GO" id="GO:0003684">
    <property type="term" value="F:damaged DNA binding"/>
    <property type="evidence" value="ECO:0007669"/>
    <property type="project" value="TreeGrafter"/>
</dbReference>
<evidence type="ECO:0000256" key="3">
    <source>
        <dbReference type="ARBA" id="ARBA00004574"/>
    </source>
</evidence>
<evidence type="ECO:0000256" key="13">
    <source>
        <dbReference type="ARBA" id="ARBA00039555"/>
    </source>
</evidence>
<evidence type="ECO:0000256" key="12">
    <source>
        <dbReference type="ARBA" id="ARBA00023242"/>
    </source>
</evidence>
<feature type="compositionally biased region" description="Polar residues" evidence="16">
    <location>
        <begin position="162"/>
        <end position="172"/>
    </location>
</feature>
<dbReference type="GO" id="GO:0005634">
    <property type="term" value="C:nucleus"/>
    <property type="evidence" value="ECO:0007669"/>
    <property type="project" value="UniProtKB-SubCell"/>
</dbReference>
<keyword evidence="7" id="KW-0540">Nuclease</keyword>